<sequence>QFTMNSNESNHCNSGSFNRTEVDKRASEIMLEVDNKNHSSSDPSNENTQSLPATLSTEDNRAK</sequence>
<keyword evidence="7" id="KW-1185">Reference proteome</keyword>
<comment type="caution">
    <text evidence="2">The sequence shown here is derived from an EMBL/GenBank/DDBJ whole genome shotgun (WGS) entry which is preliminary data.</text>
</comment>
<name>A0A815GFV5_9BILA</name>
<dbReference type="EMBL" id="CAJNOV010008822">
    <property type="protein sequence ID" value="CAF1339114.1"/>
    <property type="molecule type" value="Genomic_DNA"/>
</dbReference>
<evidence type="ECO:0000313" key="5">
    <source>
        <dbReference type="EMBL" id="CAF3876999.1"/>
    </source>
</evidence>
<evidence type="ECO:0000313" key="3">
    <source>
        <dbReference type="EMBL" id="CAF2063056.1"/>
    </source>
</evidence>
<dbReference type="AlphaFoldDB" id="A0A815GFV5"/>
<gene>
    <name evidence="2" type="ORF">CJN711_LOCUS18828</name>
    <name evidence="3" type="ORF">MBJ925_LOCUS15297</name>
    <name evidence="5" type="ORF">OVN521_LOCUS8251</name>
    <name evidence="4" type="ORF">WKI299_LOCUS31928</name>
</gene>
<feature type="compositionally biased region" description="Polar residues" evidence="1">
    <location>
        <begin position="40"/>
        <end position="57"/>
    </location>
</feature>
<dbReference type="EMBL" id="CAJNRF010014674">
    <property type="protein sequence ID" value="CAF2159020.1"/>
    <property type="molecule type" value="Genomic_DNA"/>
</dbReference>
<dbReference type="Proteomes" id="UP000663856">
    <property type="component" value="Unassembled WGS sequence"/>
</dbReference>
<protein>
    <submittedName>
        <fullName evidence="2">Uncharacterized protein</fullName>
    </submittedName>
</protein>
<evidence type="ECO:0000313" key="2">
    <source>
        <dbReference type="EMBL" id="CAF1339114.1"/>
    </source>
</evidence>
<dbReference type="Proteomes" id="UP000663824">
    <property type="component" value="Unassembled WGS sequence"/>
</dbReference>
<evidence type="ECO:0000313" key="4">
    <source>
        <dbReference type="EMBL" id="CAF2159020.1"/>
    </source>
</evidence>
<reference evidence="2" key="1">
    <citation type="submission" date="2021-02" db="EMBL/GenBank/DDBJ databases">
        <authorList>
            <person name="Nowell W R."/>
        </authorList>
    </citation>
    <scope>NUCLEOTIDE SEQUENCE</scope>
</reference>
<accession>A0A815GFV5</accession>
<dbReference type="EMBL" id="CAJOBG010000954">
    <property type="protein sequence ID" value="CAF3876999.1"/>
    <property type="molecule type" value="Genomic_DNA"/>
</dbReference>
<dbReference type="Proteomes" id="UP000663855">
    <property type="component" value="Unassembled WGS sequence"/>
</dbReference>
<feature type="compositionally biased region" description="Polar residues" evidence="1">
    <location>
        <begin position="1"/>
        <end position="19"/>
    </location>
</feature>
<dbReference type="Proteomes" id="UP000663866">
    <property type="component" value="Unassembled WGS sequence"/>
</dbReference>
<evidence type="ECO:0000313" key="7">
    <source>
        <dbReference type="Proteomes" id="UP000663866"/>
    </source>
</evidence>
<evidence type="ECO:0000313" key="6">
    <source>
        <dbReference type="Proteomes" id="UP000663855"/>
    </source>
</evidence>
<feature type="region of interest" description="Disordered" evidence="1">
    <location>
        <begin position="1"/>
        <end position="63"/>
    </location>
</feature>
<dbReference type="EMBL" id="CAJNRE010007169">
    <property type="protein sequence ID" value="CAF2063056.1"/>
    <property type="molecule type" value="Genomic_DNA"/>
</dbReference>
<organism evidence="2 6">
    <name type="scientific">Rotaria magnacalcarata</name>
    <dbReference type="NCBI Taxonomy" id="392030"/>
    <lineage>
        <taxon>Eukaryota</taxon>
        <taxon>Metazoa</taxon>
        <taxon>Spiralia</taxon>
        <taxon>Gnathifera</taxon>
        <taxon>Rotifera</taxon>
        <taxon>Eurotatoria</taxon>
        <taxon>Bdelloidea</taxon>
        <taxon>Philodinida</taxon>
        <taxon>Philodinidae</taxon>
        <taxon>Rotaria</taxon>
    </lineage>
</organism>
<feature type="non-terminal residue" evidence="2">
    <location>
        <position position="1"/>
    </location>
</feature>
<evidence type="ECO:0000256" key="1">
    <source>
        <dbReference type="SAM" id="MobiDB-lite"/>
    </source>
</evidence>
<feature type="compositionally biased region" description="Basic and acidic residues" evidence="1">
    <location>
        <begin position="20"/>
        <end position="39"/>
    </location>
</feature>
<proteinExistence type="predicted"/>